<protein>
    <submittedName>
        <fullName evidence="1">Uncharacterized protein</fullName>
    </submittedName>
</protein>
<accession>A0A978UR39</accession>
<reference evidence="1" key="1">
    <citation type="journal article" date="2021" name="Front. Plant Sci.">
        <title>Chromosome-Scale Genome Assembly for Chinese Sour Jujube and Insights Into Its Genome Evolution and Domestication Signature.</title>
        <authorList>
            <person name="Shen L.-Y."/>
            <person name="Luo H."/>
            <person name="Wang X.-L."/>
            <person name="Wang X.-M."/>
            <person name="Qiu X.-J."/>
            <person name="Liu H."/>
            <person name="Zhou S.-S."/>
            <person name="Jia K.-H."/>
            <person name="Nie S."/>
            <person name="Bao Y.-T."/>
            <person name="Zhang R.-G."/>
            <person name="Yun Q.-Z."/>
            <person name="Chai Y.-H."/>
            <person name="Lu J.-Y."/>
            <person name="Li Y."/>
            <person name="Zhao S.-W."/>
            <person name="Mao J.-F."/>
            <person name="Jia S.-G."/>
            <person name="Mao Y.-M."/>
        </authorList>
    </citation>
    <scope>NUCLEOTIDE SEQUENCE</scope>
    <source>
        <strain evidence="1">AT0</strain>
        <tissue evidence="1">Leaf</tissue>
    </source>
</reference>
<organism evidence="1 2">
    <name type="scientific">Ziziphus jujuba var. spinosa</name>
    <dbReference type="NCBI Taxonomy" id="714518"/>
    <lineage>
        <taxon>Eukaryota</taxon>
        <taxon>Viridiplantae</taxon>
        <taxon>Streptophyta</taxon>
        <taxon>Embryophyta</taxon>
        <taxon>Tracheophyta</taxon>
        <taxon>Spermatophyta</taxon>
        <taxon>Magnoliopsida</taxon>
        <taxon>eudicotyledons</taxon>
        <taxon>Gunneridae</taxon>
        <taxon>Pentapetalae</taxon>
        <taxon>rosids</taxon>
        <taxon>fabids</taxon>
        <taxon>Rosales</taxon>
        <taxon>Rhamnaceae</taxon>
        <taxon>Paliureae</taxon>
        <taxon>Ziziphus</taxon>
    </lineage>
</organism>
<gene>
    <name evidence="1" type="ORF">FEM48_Zijuj09G0053000</name>
</gene>
<evidence type="ECO:0000313" key="1">
    <source>
        <dbReference type="EMBL" id="KAH7517339.1"/>
    </source>
</evidence>
<dbReference type="Proteomes" id="UP000813462">
    <property type="component" value="Unassembled WGS sequence"/>
</dbReference>
<sequence length="229" mass="26302">MNCTYKTNRYCLPLLEIFGVTSTELKFSIAFVYLQSELESAHAKLKKQLSLSQGDFEQSWNKIHALLEFKLTAINASFEKSLNVVQCHFKPVIFKELRGFIAMSVMNIIFEESNRPDYIEYKYESRPVPFSCIDPHWKNLDLLVPPKDMASSVSCTTEVNMFVHKFNENDTIGRLHLLRKMKELLNPACTSLSELVVKMTLQGRSKVELDISTHRDLSGFEYVESGQSS</sequence>
<comment type="caution">
    <text evidence="1">The sequence shown here is derived from an EMBL/GenBank/DDBJ whole genome shotgun (WGS) entry which is preliminary data.</text>
</comment>
<name>A0A978UR39_ZIZJJ</name>
<evidence type="ECO:0000313" key="2">
    <source>
        <dbReference type="Proteomes" id="UP000813462"/>
    </source>
</evidence>
<dbReference type="EMBL" id="JAEACU010000009">
    <property type="protein sequence ID" value="KAH7517339.1"/>
    <property type="molecule type" value="Genomic_DNA"/>
</dbReference>
<dbReference type="AlphaFoldDB" id="A0A978UR39"/>
<proteinExistence type="predicted"/>